<reference evidence="3" key="1">
    <citation type="journal article" date="2021" name="Front. Plant Sci.">
        <title>Chromosome-Scale Genome Assembly for Chinese Sour Jujube and Insights Into Its Genome Evolution and Domestication Signature.</title>
        <authorList>
            <person name="Shen L.-Y."/>
            <person name="Luo H."/>
            <person name="Wang X.-L."/>
            <person name="Wang X.-M."/>
            <person name="Qiu X.-J."/>
            <person name="Liu H."/>
            <person name="Zhou S.-S."/>
            <person name="Jia K.-H."/>
            <person name="Nie S."/>
            <person name="Bao Y.-T."/>
            <person name="Zhang R.-G."/>
            <person name="Yun Q.-Z."/>
            <person name="Chai Y.-H."/>
            <person name="Lu J.-Y."/>
            <person name="Li Y."/>
            <person name="Zhao S.-W."/>
            <person name="Mao J.-F."/>
            <person name="Jia S.-G."/>
            <person name="Mao Y.-M."/>
        </authorList>
    </citation>
    <scope>NUCLEOTIDE SEQUENCE</scope>
    <source>
        <strain evidence="3">AT0</strain>
        <tissue evidence="3">Leaf</tissue>
    </source>
</reference>
<protein>
    <recommendedName>
        <fullName evidence="2">Homing endonuclease LAGLIDADG domain-containing protein</fullName>
    </recommendedName>
</protein>
<feature type="compositionally biased region" description="Low complexity" evidence="1">
    <location>
        <begin position="56"/>
        <end position="68"/>
    </location>
</feature>
<dbReference type="GO" id="GO:0004519">
    <property type="term" value="F:endonuclease activity"/>
    <property type="evidence" value="ECO:0007669"/>
    <property type="project" value="InterPro"/>
</dbReference>
<proteinExistence type="predicted"/>
<dbReference type="Pfam" id="PF00961">
    <property type="entry name" value="LAGLIDADG_1"/>
    <property type="match status" value="1"/>
</dbReference>
<dbReference type="SUPFAM" id="SSF55608">
    <property type="entry name" value="Homing endonucleases"/>
    <property type="match status" value="1"/>
</dbReference>
<comment type="caution">
    <text evidence="3">The sequence shown here is derived from an EMBL/GenBank/DDBJ whole genome shotgun (WGS) entry which is preliminary data.</text>
</comment>
<evidence type="ECO:0000313" key="3">
    <source>
        <dbReference type="EMBL" id="KAH7511382.1"/>
    </source>
</evidence>
<feature type="domain" description="Homing endonuclease LAGLIDADG" evidence="2">
    <location>
        <begin position="250"/>
        <end position="339"/>
    </location>
</feature>
<dbReference type="PANTHER" id="PTHR37520">
    <property type="entry name" value="INTRON-ENCODED DNA ENDONUCLEASE AI2A-RELATED"/>
    <property type="match status" value="1"/>
</dbReference>
<accession>A0A978U9T4</accession>
<dbReference type="InterPro" id="IPR027434">
    <property type="entry name" value="Homing_endonucl"/>
</dbReference>
<evidence type="ECO:0000259" key="2">
    <source>
        <dbReference type="Pfam" id="PF00961"/>
    </source>
</evidence>
<dbReference type="AlphaFoldDB" id="A0A978U9T4"/>
<dbReference type="Gene3D" id="3.10.28.10">
    <property type="entry name" value="Homing endonucleases"/>
    <property type="match status" value="1"/>
</dbReference>
<dbReference type="EMBL" id="JAEACU010000137">
    <property type="protein sequence ID" value="KAH7511382.1"/>
    <property type="molecule type" value="Genomic_DNA"/>
</dbReference>
<organism evidence="3 4">
    <name type="scientific">Ziziphus jujuba var. spinosa</name>
    <dbReference type="NCBI Taxonomy" id="714518"/>
    <lineage>
        <taxon>Eukaryota</taxon>
        <taxon>Viridiplantae</taxon>
        <taxon>Streptophyta</taxon>
        <taxon>Embryophyta</taxon>
        <taxon>Tracheophyta</taxon>
        <taxon>Spermatophyta</taxon>
        <taxon>Magnoliopsida</taxon>
        <taxon>eudicotyledons</taxon>
        <taxon>Gunneridae</taxon>
        <taxon>Pentapetalae</taxon>
        <taxon>rosids</taxon>
        <taxon>fabids</taxon>
        <taxon>Rosales</taxon>
        <taxon>Rhamnaceae</taxon>
        <taxon>Paliureae</taxon>
        <taxon>Ziziphus</taxon>
    </lineage>
</organism>
<dbReference type="InterPro" id="IPR004860">
    <property type="entry name" value="LAGLIDADG_dom"/>
</dbReference>
<name>A0A978U9T4_ZIZJJ</name>
<dbReference type="SUPFAM" id="SSF81442">
    <property type="entry name" value="Cytochrome c oxidase subunit I-like"/>
    <property type="match status" value="2"/>
</dbReference>
<dbReference type="Proteomes" id="UP000813462">
    <property type="component" value="Unassembled WGS sequence"/>
</dbReference>
<dbReference type="InterPro" id="IPR036927">
    <property type="entry name" value="Cyt_c_oxase-like_su1_sf"/>
</dbReference>
<dbReference type="PANTHER" id="PTHR37520:SF1">
    <property type="entry name" value="INTRON-ENCODED DNA ENDONUCLEASE AI2A-RELATED"/>
    <property type="match status" value="1"/>
</dbReference>
<evidence type="ECO:0000313" key="4">
    <source>
        <dbReference type="Proteomes" id="UP000813462"/>
    </source>
</evidence>
<evidence type="ECO:0000256" key="1">
    <source>
        <dbReference type="SAM" id="MobiDB-lite"/>
    </source>
</evidence>
<feature type="region of interest" description="Disordered" evidence="1">
    <location>
        <begin position="43"/>
        <end position="68"/>
    </location>
</feature>
<gene>
    <name evidence="3" type="ORF">FEM48_ZijujUnG0021200</name>
</gene>
<sequence>MLEGAKSVGAGATTIALAGTAVDIGNCSEALCTPLFDLNCPTLSTPPPPVREEGPSHPSGDAPSSSESASEISYLHFHDVLSPKTEMEVDSVQGQIEEEVINITKDTWFELYNEEAHERDHWSIAQDGLFLLPWGRPVNKAPKATSSRGRRLALATYRLAVSLTYNEVLTKHEGKGLCHLSHRLEKGKLQRLLRSGFGNWSVPILIALVEVGGGIRWMVYPPLNGITSHSGRAVDLEIFSLHLSGVSSILAGIIDGDGTLQVSKQGYTSLEITMGLGDLPLLQYIQHMLGGSIKMQSSSKAYRYRLHNQLGIIKLMNCINGHIRYSARLLQLHRVCKVHDIPVILPITLDAQSNWFAGFFDVDGTIGFYYWVGKIFGQTYPETLGLSGMPRRILDYPDAYTRWNALSSFGSYISVVGIHRFFMVVTITSSSGNNKRFAPSPWAVEQNPTTLEWMVKVENWEAYEARSNDRSRSIKVGIHRLFLA</sequence>
<dbReference type="Gene3D" id="1.20.210.10">
    <property type="entry name" value="Cytochrome c oxidase-like, subunit I domain"/>
    <property type="match status" value="1"/>
</dbReference>